<sequence length="84" mass="9522">MASMGSAPVLFGHSGCLHDLSSLPTRLSPAFTLGFRRERHFWATIFCSEIRCVVNKLPQRRIPVVELVMSTRGHEAQAKHREFD</sequence>
<proteinExistence type="predicted"/>
<organism evidence="1 2">
    <name type="scientific">Claviceps humidiphila</name>
    <dbReference type="NCBI Taxonomy" id="1294629"/>
    <lineage>
        <taxon>Eukaryota</taxon>
        <taxon>Fungi</taxon>
        <taxon>Dikarya</taxon>
        <taxon>Ascomycota</taxon>
        <taxon>Pezizomycotina</taxon>
        <taxon>Sordariomycetes</taxon>
        <taxon>Hypocreomycetidae</taxon>
        <taxon>Hypocreales</taxon>
        <taxon>Clavicipitaceae</taxon>
        <taxon>Claviceps</taxon>
    </lineage>
</organism>
<evidence type="ECO:0000313" key="2">
    <source>
        <dbReference type="Proteomes" id="UP000732380"/>
    </source>
</evidence>
<gene>
    <name evidence="1" type="ORF">E4U13_006896</name>
</gene>
<feature type="non-terminal residue" evidence="1">
    <location>
        <position position="84"/>
    </location>
</feature>
<dbReference type="Proteomes" id="UP000732380">
    <property type="component" value="Unassembled WGS sequence"/>
</dbReference>
<comment type="caution">
    <text evidence="1">The sequence shown here is derived from an EMBL/GenBank/DDBJ whole genome shotgun (WGS) entry which is preliminary data.</text>
</comment>
<reference evidence="1 2" key="1">
    <citation type="journal article" date="2020" name="bioRxiv">
        <title>Whole genome comparisons of ergot fungi reveals the divergence and evolution of species within the genus Claviceps are the result of varying mechanisms driving genome evolution and host range expansion.</title>
        <authorList>
            <person name="Wyka S.A."/>
            <person name="Mondo S.J."/>
            <person name="Liu M."/>
            <person name="Dettman J."/>
            <person name="Nalam V."/>
            <person name="Broders K.D."/>
        </authorList>
    </citation>
    <scope>NUCLEOTIDE SEQUENCE [LARGE SCALE GENOMIC DNA]</scope>
    <source>
        <strain evidence="1 2">LM576</strain>
    </source>
</reference>
<accession>A0A9P7TRR0</accession>
<dbReference type="AlphaFoldDB" id="A0A9P7TRR0"/>
<protein>
    <submittedName>
        <fullName evidence="1">Uncharacterized protein</fullName>
    </submittedName>
</protein>
<dbReference type="EMBL" id="SRQM01000630">
    <property type="protein sequence ID" value="KAG6107608.1"/>
    <property type="molecule type" value="Genomic_DNA"/>
</dbReference>
<keyword evidence="2" id="KW-1185">Reference proteome</keyword>
<name>A0A9P7TRR0_9HYPO</name>
<evidence type="ECO:0000313" key="1">
    <source>
        <dbReference type="EMBL" id="KAG6107608.1"/>
    </source>
</evidence>